<reference evidence="6 7" key="1">
    <citation type="submission" date="2020-06" db="EMBL/GenBank/DDBJ databases">
        <title>Rheinheimera sp. nov., a marine bacterium isolated from coastal.</title>
        <authorList>
            <person name="Yu Q."/>
            <person name="Qi Y."/>
            <person name="Pu J."/>
        </authorList>
    </citation>
    <scope>NUCLEOTIDE SEQUENCE [LARGE SCALE GENOMIC DNA]</scope>
    <source>
        <strain evidence="6 7">YQF-2</strain>
    </source>
</reference>
<proteinExistence type="inferred from homology"/>
<organism evidence="6 7">
    <name type="scientific">Rheinheimera lutimaris</name>
    <dbReference type="NCBI Taxonomy" id="2740584"/>
    <lineage>
        <taxon>Bacteria</taxon>
        <taxon>Pseudomonadati</taxon>
        <taxon>Pseudomonadota</taxon>
        <taxon>Gammaproteobacteria</taxon>
        <taxon>Chromatiales</taxon>
        <taxon>Chromatiaceae</taxon>
        <taxon>Rheinheimera</taxon>
    </lineage>
</organism>
<dbReference type="Proteomes" id="UP000523161">
    <property type="component" value="Unassembled WGS sequence"/>
</dbReference>
<dbReference type="Pfam" id="PF02120">
    <property type="entry name" value="Flg_hook"/>
    <property type="match status" value="1"/>
</dbReference>
<sequence>MAQGLQLSTLMSGADQALRFDGAGGTDAEQAESASGSSFGELLNGMASAATDKVQGGKLRQLPAGISLLSGVSQALAAAKAGSTETTELTDANMLLSAEQELQTDMADADAALLAASLLGQIALKDKTPLTDAEAKAVAAELAIMLQTQTDGTEQGANAETEGADTLLTTQQQAVLSATQGEAKPAAAAATALAEQPLEAKSQTAPVDAKQLKAEQTETALSMTDAASGDIEAAEAVTKAAQPVNLNEVASAAGSAPGNTPAERNTLLSAATEAEQQANLQQNSAALQPDAAAGDKTKPELVGSAVADKSSQSVKLTAMAENGTKTGSDSSDGSAKQNSGQQNSPQNLMAQLAADSQTQAQDSSVAVKTTAEQAGTARSEAAFSHNLQAAEQRQQSGLQKTAAKAPAEQLQQSLNLLQQDAAGQLRERVNLMVRQNIQVAEIRLDPAGLGQMQIKIDMQQDQASVQFIVQQPQAKELLEQQLPRLREMLQQQGIVLGEGNVQQQTQQQQERQLAQGNGRDSGMQQTVAEDTELQSGSVSVTAVVNERLVDYYA</sequence>
<evidence type="ECO:0000256" key="1">
    <source>
        <dbReference type="ARBA" id="ARBA00003944"/>
    </source>
</evidence>
<comment type="caution">
    <text evidence="6">The sequence shown here is derived from an EMBL/GenBank/DDBJ whole genome shotgun (WGS) entry which is preliminary data.</text>
</comment>
<dbReference type="EMBL" id="JABSOD010000005">
    <property type="protein sequence ID" value="NRQ42292.1"/>
    <property type="molecule type" value="Genomic_DNA"/>
</dbReference>
<dbReference type="RefSeq" id="WP_173500530.1">
    <property type="nucleotide sequence ID" value="NZ_JABSOD010000005.1"/>
</dbReference>
<keyword evidence="7" id="KW-1185">Reference proteome</keyword>
<dbReference type="PANTHER" id="PTHR37533">
    <property type="entry name" value="FLAGELLAR HOOK-LENGTH CONTROL PROTEIN"/>
    <property type="match status" value="1"/>
</dbReference>
<accession>A0A7Y5APU7</accession>
<feature type="compositionally biased region" description="Polar residues" evidence="4">
    <location>
        <begin position="522"/>
        <end position="532"/>
    </location>
</feature>
<keyword evidence="6" id="KW-0282">Flagellum</keyword>
<evidence type="ECO:0000259" key="5">
    <source>
        <dbReference type="Pfam" id="PF02120"/>
    </source>
</evidence>
<evidence type="ECO:0000313" key="7">
    <source>
        <dbReference type="Proteomes" id="UP000523161"/>
    </source>
</evidence>
<dbReference type="AlphaFoldDB" id="A0A7Y5APU7"/>
<feature type="compositionally biased region" description="Low complexity" evidence="4">
    <location>
        <begin position="506"/>
        <end position="515"/>
    </location>
</feature>
<dbReference type="PANTHER" id="PTHR37533:SF2">
    <property type="entry name" value="FLAGELLAR HOOK-LENGTH CONTROL PROTEIN"/>
    <property type="match status" value="1"/>
</dbReference>
<feature type="domain" description="Flagellar hook-length control protein-like C-terminal" evidence="5">
    <location>
        <begin position="427"/>
        <end position="509"/>
    </location>
</feature>
<feature type="region of interest" description="Disordered" evidence="4">
    <location>
        <begin position="506"/>
        <end position="532"/>
    </location>
</feature>
<comment type="function">
    <text evidence="1">Controls the length of the flagellar hook.</text>
</comment>
<evidence type="ECO:0000256" key="2">
    <source>
        <dbReference type="ARBA" id="ARBA00009149"/>
    </source>
</evidence>
<dbReference type="InterPro" id="IPR052563">
    <property type="entry name" value="FliK"/>
</dbReference>
<keyword evidence="6" id="KW-0969">Cilium</keyword>
<dbReference type="PRINTS" id="PR01007">
    <property type="entry name" value="FLGHOOKFLIK"/>
</dbReference>
<name>A0A7Y5APU7_9GAMM</name>
<dbReference type="GO" id="GO:0009424">
    <property type="term" value="C:bacterial-type flagellum hook"/>
    <property type="evidence" value="ECO:0007669"/>
    <property type="project" value="InterPro"/>
</dbReference>
<evidence type="ECO:0000256" key="4">
    <source>
        <dbReference type="SAM" id="MobiDB-lite"/>
    </source>
</evidence>
<dbReference type="InterPro" id="IPR001635">
    <property type="entry name" value="Flag_hook_Flik"/>
</dbReference>
<comment type="similarity">
    <text evidence="2">Belongs to the FliK family.</text>
</comment>
<dbReference type="GO" id="GO:0044780">
    <property type="term" value="P:bacterial-type flagellum assembly"/>
    <property type="evidence" value="ECO:0007669"/>
    <property type="project" value="InterPro"/>
</dbReference>
<evidence type="ECO:0000313" key="6">
    <source>
        <dbReference type="EMBL" id="NRQ42292.1"/>
    </source>
</evidence>
<dbReference type="Gene3D" id="3.30.750.140">
    <property type="match status" value="1"/>
</dbReference>
<evidence type="ECO:0000256" key="3">
    <source>
        <dbReference type="ARBA" id="ARBA00022795"/>
    </source>
</evidence>
<feature type="compositionally biased region" description="Low complexity" evidence="4">
    <location>
        <begin position="274"/>
        <end position="288"/>
    </location>
</feature>
<protein>
    <submittedName>
        <fullName evidence="6">Flagellar hook-length control protein FliK</fullName>
    </submittedName>
</protein>
<keyword evidence="3" id="KW-1005">Bacterial flagellum biogenesis</keyword>
<dbReference type="CDD" id="cd17470">
    <property type="entry name" value="T3SS_Flik_C"/>
    <property type="match status" value="1"/>
</dbReference>
<gene>
    <name evidence="6" type="ORF">HRH59_06875</name>
</gene>
<feature type="region of interest" description="Disordered" evidence="4">
    <location>
        <begin position="274"/>
        <end position="379"/>
    </location>
</feature>
<dbReference type="InterPro" id="IPR021136">
    <property type="entry name" value="Flagellar_hook_control-like_C"/>
</dbReference>
<dbReference type="InterPro" id="IPR038610">
    <property type="entry name" value="FliK-like_C_sf"/>
</dbReference>
<keyword evidence="6" id="KW-0966">Cell projection</keyword>
<feature type="compositionally biased region" description="Polar residues" evidence="4">
    <location>
        <begin position="335"/>
        <end position="373"/>
    </location>
</feature>